<keyword evidence="9" id="KW-1278">Translocase</keyword>
<dbReference type="SUPFAM" id="SSF81653">
    <property type="entry name" value="Calcium ATPase, transduction domain A"/>
    <property type="match status" value="1"/>
</dbReference>
<feature type="domain" description="HMA" evidence="14">
    <location>
        <begin position="30"/>
        <end position="95"/>
    </location>
</feature>
<evidence type="ECO:0000256" key="6">
    <source>
        <dbReference type="ARBA" id="ARBA00022692"/>
    </source>
</evidence>
<keyword evidence="4" id="KW-1003">Cell membrane</keyword>
<dbReference type="PROSITE" id="PS00154">
    <property type="entry name" value="ATPASE_E1_E2"/>
    <property type="match status" value="1"/>
</dbReference>
<dbReference type="InterPro" id="IPR023298">
    <property type="entry name" value="ATPase_P-typ_TM_dom_sf"/>
</dbReference>
<dbReference type="PANTHER" id="PTHR43520">
    <property type="entry name" value="ATP7, ISOFORM B"/>
    <property type="match status" value="1"/>
</dbReference>
<accession>A0A159Z8T3</accession>
<evidence type="ECO:0000256" key="13">
    <source>
        <dbReference type="SAM" id="Phobius"/>
    </source>
</evidence>
<evidence type="ECO:0000256" key="5">
    <source>
        <dbReference type="ARBA" id="ARBA00022553"/>
    </source>
</evidence>
<keyword evidence="10 13" id="KW-1133">Transmembrane helix</keyword>
<dbReference type="InterPro" id="IPR036163">
    <property type="entry name" value="HMA_dom_sf"/>
</dbReference>
<dbReference type="Pfam" id="PF00122">
    <property type="entry name" value="E1-E2_ATPase"/>
    <property type="match status" value="1"/>
</dbReference>
<dbReference type="SUPFAM" id="SSF81665">
    <property type="entry name" value="Calcium ATPase, transmembrane domain M"/>
    <property type="match status" value="1"/>
</dbReference>
<comment type="similarity">
    <text evidence="2">Belongs to the cation transport ATPase (P-type) (TC 3.A.3) family. Type IB subfamily.</text>
</comment>
<keyword evidence="7" id="KW-0479">Metal-binding</keyword>
<dbReference type="GO" id="GO:0016887">
    <property type="term" value="F:ATP hydrolysis activity"/>
    <property type="evidence" value="ECO:0007669"/>
    <property type="project" value="InterPro"/>
</dbReference>
<keyword evidence="5" id="KW-0597">Phosphoprotein</keyword>
<dbReference type="AlphaFoldDB" id="A0A159Z8T3"/>
<dbReference type="NCBIfam" id="TIGR01494">
    <property type="entry name" value="ATPase_P-type"/>
    <property type="match status" value="1"/>
</dbReference>
<comment type="subcellular location">
    <subcellularLocation>
        <location evidence="1">Cell membrane</location>
        <topology evidence="1">Multi-pass membrane protein</topology>
    </subcellularLocation>
</comment>
<dbReference type="KEGG" id="daa:AKL17_4756"/>
<keyword evidence="8" id="KW-0460">Magnesium</keyword>
<evidence type="ECO:0000256" key="4">
    <source>
        <dbReference type="ARBA" id="ARBA00022475"/>
    </source>
</evidence>
<dbReference type="FunFam" id="2.70.150.10:FF:000002">
    <property type="entry name" value="Copper-transporting ATPase 1, putative"/>
    <property type="match status" value="1"/>
</dbReference>
<dbReference type="InterPro" id="IPR006121">
    <property type="entry name" value="HMA_dom"/>
</dbReference>
<evidence type="ECO:0000256" key="7">
    <source>
        <dbReference type="ARBA" id="ARBA00022723"/>
    </source>
</evidence>
<feature type="transmembrane region" description="Helical" evidence="13">
    <location>
        <begin position="114"/>
        <end position="134"/>
    </location>
</feature>
<evidence type="ECO:0000256" key="8">
    <source>
        <dbReference type="ARBA" id="ARBA00022842"/>
    </source>
</evidence>
<dbReference type="InterPro" id="IPR018303">
    <property type="entry name" value="ATPase_P-typ_P_site"/>
</dbReference>
<feature type="transmembrane region" description="Helical" evidence="13">
    <location>
        <begin position="362"/>
        <end position="382"/>
    </location>
</feature>
<dbReference type="PATRIC" id="fig|1335048.3.peg.4936"/>
<sequence>MDVPSASACPACLVAPSAERLAAAAAPKDARLFLSLPTAHCAVCISDVERALAAEPGVRHARVNLTLKRVAVEADPEVTAERLVAVLDRIGYEAHELDPGTLMVTETDRRGRDLLMRIGVSGFAMMNVMLLSVAVWSGAEDATRDLFHWISAAIALPTVVFAGQPFFSSAWTALKAGRLGMDVPISLALILASAISVYETMHSGHHAYFDAAVMLSFFLLVGRYLDYRTRAVARSAAEELAALEVPRAVVLRDGAEVTVPVAEIAVDDLVMVRPGARMPVDGTVTHGSSEVDRSFLTGESLPAWAGIGSAVLAGEVNLTGPLTVRVTAAGRDTSLHRMADLVAMAESARNRYTSLADRAARLYSPGVHILAFGSFLGWMQITGGDVRVAVNIAAAVLIITCPCALGLAVPAVVTAASGKLFRKGLLIKDSTALERLAEVDTVVFDKTGTLTMGAPEPVNLGDLPDAALEVAAALAGASSHPLARALAEAARAAGIRPANVTDLREVPGYGIEGSGAGRWCGLAVPSGSAPRRAASPRPI</sequence>
<keyword evidence="12 13" id="KW-0472">Membrane</keyword>
<evidence type="ECO:0000313" key="16">
    <source>
        <dbReference type="Proteomes" id="UP000076128"/>
    </source>
</evidence>
<dbReference type="InterPro" id="IPR023214">
    <property type="entry name" value="HAD_sf"/>
</dbReference>
<keyword evidence="16" id="KW-1185">Reference proteome</keyword>
<feature type="transmembrane region" description="Helical" evidence="13">
    <location>
        <begin position="388"/>
        <end position="413"/>
    </location>
</feature>
<evidence type="ECO:0000256" key="1">
    <source>
        <dbReference type="ARBA" id="ARBA00004651"/>
    </source>
</evidence>
<dbReference type="Pfam" id="PF00403">
    <property type="entry name" value="HMA"/>
    <property type="match status" value="1"/>
</dbReference>
<evidence type="ECO:0000256" key="3">
    <source>
        <dbReference type="ARBA" id="ARBA00022448"/>
    </source>
</evidence>
<dbReference type="Gene3D" id="3.30.70.100">
    <property type="match status" value="1"/>
</dbReference>
<gene>
    <name evidence="15" type="ORF">AKL17_4756</name>
</gene>
<dbReference type="InterPro" id="IPR001757">
    <property type="entry name" value="P_typ_ATPase"/>
</dbReference>
<dbReference type="GO" id="GO:0055070">
    <property type="term" value="P:copper ion homeostasis"/>
    <property type="evidence" value="ECO:0007669"/>
    <property type="project" value="TreeGrafter"/>
</dbReference>
<dbReference type="Gene3D" id="3.40.1110.10">
    <property type="entry name" value="Calcium-transporting ATPase, cytoplasmic domain N"/>
    <property type="match status" value="1"/>
</dbReference>
<evidence type="ECO:0000259" key="14">
    <source>
        <dbReference type="PROSITE" id="PS50846"/>
    </source>
</evidence>
<dbReference type="InterPro" id="IPR059000">
    <property type="entry name" value="ATPase_P-type_domA"/>
</dbReference>
<protein>
    <submittedName>
        <fullName evidence="15">Copper-translocating P-type ATPase, RdxI</fullName>
    </submittedName>
</protein>
<evidence type="ECO:0000256" key="10">
    <source>
        <dbReference type="ARBA" id="ARBA00022989"/>
    </source>
</evidence>
<keyword evidence="11" id="KW-0406">Ion transport</keyword>
<dbReference type="InterPro" id="IPR023299">
    <property type="entry name" value="ATPase_P-typ_cyto_dom_N"/>
</dbReference>
<dbReference type="STRING" id="1335048.AKL17_4756"/>
<dbReference type="Gene3D" id="2.70.150.10">
    <property type="entry name" value="Calcium-transporting ATPase, cytoplasmic transduction domain A"/>
    <property type="match status" value="1"/>
</dbReference>
<evidence type="ECO:0000313" key="15">
    <source>
        <dbReference type="EMBL" id="AMY71966.1"/>
    </source>
</evidence>
<evidence type="ECO:0000256" key="11">
    <source>
        <dbReference type="ARBA" id="ARBA00023065"/>
    </source>
</evidence>
<dbReference type="GO" id="GO:0043682">
    <property type="term" value="F:P-type divalent copper transporter activity"/>
    <property type="evidence" value="ECO:0007669"/>
    <property type="project" value="TreeGrafter"/>
</dbReference>
<reference evidence="15 16" key="1">
    <citation type="submission" date="2015-09" db="EMBL/GenBank/DDBJ databases">
        <title>Complete genome sequence of Defluviimonas alba cai42t isolated from an oilfield in Xinjiang.</title>
        <authorList>
            <person name="Geng S."/>
            <person name="Pan X."/>
            <person name="Wu X."/>
        </authorList>
    </citation>
    <scope>NUCLEOTIDE SEQUENCE [LARGE SCALE GENOMIC DNA]</scope>
    <source>
        <strain evidence="16">cai42</strain>
    </source>
</reference>
<dbReference type="SUPFAM" id="SSF55008">
    <property type="entry name" value="HMA, heavy metal-associated domain"/>
    <property type="match status" value="1"/>
</dbReference>
<evidence type="ECO:0000256" key="12">
    <source>
        <dbReference type="ARBA" id="ARBA00023136"/>
    </source>
</evidence>
<organism evidence="15 16">
    <name type="scientific">Frigidibacter mobilis</name>
    <dbReference type="NCBI Taxonomy" id="1335048"/>
    <lineage>
        <taxon>Bacteria</taxon>
        <taxon>Pseudomonadati</taxon>
        <taxon>Pseudomonadota</taxon>
        <taxon>Alphaproteobacteria</taxon>
        <taxon>Rhodobacterales</taxon>
        <taxon>Paracoccaceae</taxon>
        <taxon>Frigidibacter</taxon>
    </lineage>
</organism>
<proteinExistence type="inferred from homology"/>
<dbReference type="PROSITE" id="PS50846">
    <property type="entry name" value="HMA_2"/>
    <property type="match status" value="1"/>
</dbReference>
<keyword evidence="3" id="KW-0813">Transport</keyword>
<dbReference type="Gene3D" id="3.40.50.1000">
    <property type="entry name" value="HAD superfamily/HAD-like"/>
    <property type="match status" value="1"/>
</dbReference>
<dbReference type="InterPro" id="IPR008250">
    <property type="entry name" value="ATPase_P-typ_transduc_dom_A_sf"/>
</dbReference>
<dbReference type="EMBL" id="CP012661">
    <property type="protein sequence ID" value="AMY71966.1"/>
    <property type="molecule type" value="Genomic_DNA"/>
</dbReference>
<dbReference type="GO" id="GO:0005524">
    <property type="term" value="F:ATP binding"/>
    <property type="evidence" value="ECO:0007669"/>
    <property type="project" value="InterPro"/>
</dbReference>
<dbReference type="Proteomes" id="UP000076128">
    <property type="component" value="Chromosome"/>
</dbReference>
<dbReference type="SUPFAM" id="SSF81660">
    <property type="entry name" value="Metal cation-transporting ATPase, ATP-binding domain N"/>
    <property type="match status" value="1"/>
</dbReference>
<dbReference type="GO" id="GO:0005886">
    <property type="term" value="C:plasma membrane"/>
    <property type="evidence" value="ECO:0007669"/>
    <property type="project" value="UniProtKB-SubCell"/>
</dbReference>
<evidence type="ECO:0000256" key="2">
    <source>
        <dbReference type="ARBA" id="ARBA00006024"/>
    </source>
</evidence>
<evidence type="ECO:0000256" key="9">
    <source>
        <dbReference type="ARBA" id="ARBA00022967"/>
    </source>
</evidence>
<dbReference type="PANTHER" id="PTHR43520:SF5">
    <property type="entry name" value="CATION-TRANSPORTING P-TYPE ATPASE-RELATED"/>
    <property type="match status" value="1"/>
</dbReference>
<dbReference type="CDD" id="cd00371">
    <property type="entry name" value="HMA"/>
    <property type="match status" value="1"/>
</dbReference>
<feature type="transmembrane region" description="Helical" evidence="13">
    <location>
        <begin position="207"/>
        <end position="225"/>
    </location>
</feature>
<name>A0A159Z8T3_9RHOB</name>
<feature type="transmembrane region" description="Helical" evidence="13">
    <location>
        <begin position="179"/>
        <end position="201"/>
    </location>
</feature>
<keyword evidence="6 13" id="KW-0812">Transmembrane</keyword>
<dbReference type="GO" id="GO:0005507">
    <property type="term" value="F:copper ion binding"/>
    <property type="evidence" value="ECO:0007669"/>
    <property type="project" value="TreeGrafter"/>
</dbReference>
<feature type="transmembrane region" description="Helical" evidence="13">
    <location>
        <begin position="146"/>
        <end position="167"/>
    </location>
</feature>